<sequence length="238" mass="27595">MEKLEMIYEGKAKQIYRTDDENLVIIHYKDDATAGNGEKRGTIENKGVLNNKISNMIYRYLMKHGIQTHLVEELNDRDSLCTKVDIVPLEVIVRNLVAGSAAARYKMEEGTKVLTPIMEICWKDDNLGDPLINDYHAIAFGLATREELDEIYAQTLKINDLMLKMWDEMGIQLVDFKIEFGRTKEGQILLADEISPDTCRLWDKHTGEKLDKDRFRRDMGNVEEAYKEIFSRLEKKED</sequence>
<dbReference type="GO" id="GO:0009236">
    <property type="term" value="P:cobalamin biosynthetic process"/>
    <property type="evidence" value="ECO:0007669"/>
    <property type="project" value="InterPro"/>
</dbReference>
<keyword evidence="5 11" id="KW-0436">Ligase</keyword>
<dbReference type="PANTHER" id="PTHR43599:SF3">
    <property type="entry name" value="SI:DKEY-6E2.2"/>
    <property type="match status" value="1"/>
</dbReference>
<name>A0A4R7ZBU5_9FIRM</name>
<evidence type="ECO:0000313" key="14">
    <source>
        <dbReference type="Proteomes" id="UP000294743"/>
    </source>
</evidence>
<dbReference type="GO" id="GO:0004639">
    <property type="term" value="F:phosphoribosylaminoimidazolesuccinocarboxamide synthase activity"/>
    <property type="evidence" value="ECO:0007669"/>
    <property type="project" value="UniProtKB-UniRule"/>
</dbReference>
<dbReference type="NCBIfam" id="TIGR00081">
    <property type="entry name" value="purC"/>
    <property type="match status" value="1"/>
</dbReference>
<dbReference type="Pfam" id="PF01259">
    <property type="entry name" value="SAICAR_synt"/>
    <property type="match status" value="1"/>
</dbReference>
<dbReference type="GO" id="GO:0005524">
    <property type="term" value="F:ATP binding"/>
    <property type="evidence" value="ECO:0007669"/>
    <property type="project" value="UniProtKB-KW"/>
</dbReference>
<dbReference type="Gene3D" id="3.30.470.20">
    <property type="entry name" value="ATP-grasp fold, B domain"/>
    <property type="match status" value="1"/>
</dbReference>
<dbReference type="HAMAP" id="MF_00137">
    <property type="entry name" value="SAICAR_synth"/>
    <property type="match status" value="1"/>
</dbReference>
<evidence type="ECO:0000256" key="11">
    <source>
        <dbReference type="HAMAP-Rule" id="MF_00137"/>
    </source>
</evidence>
<comment type="caution">
    <text evidence="13">The sequence shown here is derived from an EMBL/GenBank/DDBJ whole genome shotgun (WGS) entry which is preliminary data.</text>
</comment>
<protein>
    <recommendedName>
        <fullName evidence="4 11">Phosphoribosylaminoimidazole-succinocarboxamide synthase</fullName>
        <ecNumber evidence="3 11">6.3.2.6</ecNumber>
    </recommendedName>
    <alternativeName>
        <fullName evidence="9 11">SAICAR synthetase</fullName>
    </alternativeName>
</protein>
<proteinExistence type="inferred from homology"/>
<dbReference type="InterPro" id="IPR018236">
    <property type="entry name" value="SAICAR_synthetase_CS"/>
</dbReference>
<feature type="domain" description="SAICAR synthetase/ADE2 N-terminal" evidence="12">
    <location>
        <begin position="7"/>
        <end position="232"/>
    </location>
</feature>
<dbReference type="AlphaFoldDB" id="A0A4R7ZBU5"/>
<dbReference type="EC" id="6.3.2.6" evidence="3 11"/>
<comment type="pathway">
    <text evidence="1 11">Purine metabolism; IMP biosynthesis via de novo pathway; 5-amino-1-(5-phospho-D-ribosyl)imidazole-4-carboxamide from 5-amino-1-(5-phospho-D-ribosyl)imidazole-4-carboxylate: step 1/2.</text>
</comment>
<dbReference type="InterPro" id="IPR028923">
    <property type="entry name" value="SAICAR_synt/ADE2_N"/>
</dbReference>
<dbReference type="Proteomes" id="UP000294743">
    <property type="component" value="Unassembled WGS sequence"/>
</dbReference>
<keyword evidence="8 11" id="KW-0067">ATP-binding</keyword>
<dbReference type="InterPro" id="IPR050089">
    <property type="entry name" value="SAICAR_synthetase"/>
</dbReference>
<evidence type="ECO:0000256" key="5">
    <source>
        <dbReference type="ARBA" id="ARBA00022598"/>
    </source>
</evidence>
<dbReference type="PROSITE" id="PS01058">
    <property type="entry name" value="SAICAR_SYNTHETASE_2"/>
    <property type="match status" value="1"/>
</dbReference>
<dbReference type="InterPro" id="IPR033934">
    <property type="entry name" value="SAICAR_synt_PurC"/>
</dbReference>
<evidence type="ECO:0000256" key="7">
    <source>
        <dbReference type="ARBA" id="ARBA00022755"/>
    </source>
</evidence>
<dbReference type="Gene3D" id="3.30.200.20">
    <property type="entry name" value="Phosphorylase Kinase, domain 1"/>
    <property type="match status" value="1"/>
</dbReference>
<evidence type="ECO:0000256" key="3">
    <source>
        <dbReference type="ARBA" id="ARBA00012217"/>
    </source>
</evidence>
<dbReference type="InterPro" id="IPR001636">
    <property type="entry name" value="SAICAR_synth"/>
</dbReference>
<evidence type="ECO:0000313" key="13">
    <source>
        <dbReference type="EMBL" id="TDW14632.1"/>
    </source>
</evidence>
<reference evidence="13 14" key="1">
    <citation type="submission" date="2019-03" db="EMBL/GenBank/DDBJ databases">
        <title>Genomic Encyclopedia of Type Strains, Phase IV (KMG-IV): sequencing the most valuable type-strain genomes for metagenomic binning, comparative biology and taxonomic classification.</title>
        <authorList>
            <person name="Goeker M."/>
        </authorList>
    </citation>
    <scope>NUCLEOTIDE SEQUENCE [LARGE SCALE GENOMIC DNA]</scope>
    <source>
        <strain evidence="13 14">DSM 28867</strain>
    </source>
</reference>
<dbReference type="OrthoDB" id="9801549at2"/>
<dbReference type="SUPFAM" id="SSF56104">
    <property type="entry name" value="SAICAR synthase-like"/>
    <property type="match status" value="1"/>
</dbReference>
<dbReference type="PROSITE" id="PS01057">
    <property type="entry name" value="SAICAR_SYNTHETASE_1"/>
    <property type="match status" value="1"/>
</dbReference>
<gene>
    <name evidence="11" type="primary">purC</name>
    <name evidence="13" type="ORF">EDD63_1365</name>
</gene>
<evidence type="ECO:0000256" key="8">
    <source>
        <dbReference type="ARBA" id="ARBA00022840"/>
    </source>
</evidence>
<evidence type="ECO:0000259" key="12">
    <source>
        <dbReference type="Pfam" id="PF01259"/>
    </source>
</evidence>
<dbReference type="GO" id="GO:0006189">
    <property type="term" value="P:'de novo' IMP biosynthetic process"/>
    <property type="evidence" value="ECO:0007669"/>
    <property type="project" value="UniProtKB-UniRule"/>
</dbReference>
<comment type="catalytic activity">
    <reaction evidence="10 11">
        <text>5-amino-1-(5-phospho-D-ribosyl)imidazole-4-carboxylate + L-aspartate + ATP = (2S)-2-[5-amino-1-(5-phospho-beta-D-ribosyl)imidazole-4-carboxamido]succinate + ADP + phosphate + 2 H(+)</text>
        <dbReference type="Rhea" id="RHEA:22628"/>
        <dbReference type="ChEBI" id="CHEBI:15378"/>
        <dbReference type="ChEBI" id="CHEBI:29991"/>
        <dbReference type="ChEBI" id="CHEBI:30616"/>
        <dbReference type="ChEBI" id="CHEBI:43474"/>
        <dbReference type="ChEBI" id="CHEBI:58443"/>
        <dbReference type="ChEBI" id="CHEBI:77657"/>
        <dbReference type="ChEBI" id="CHEBI:456216"/>
        <dbReference type="EC" id="6.3.2.6"/>
    </reaction>
</comment>
<dbReference type="PANTHER" id="PTHR43599">
    <property type="entry name" value="MULTIFUNCTIONAL PROTEIN ADE2"/>
    <property type="match status" value="1"/>
</dbReference>
<dbReference type="CDD" id="cd01415">
    <property type="entry name" value="SAICAR_synt_PurC"/>
    <property type="match status" value="1"/>
</dbReference>
<dbReference type="RefSeq" id="WP_134170572.1">
    <property type="nucleotide sequence ID" value="NZ_SODD01000036.1"/>
</dbReference>
<comment type="similarity">
    <text evidence="2 11">Belongs to the SAICAR synthetase family.</text>
</comment>
<evidence type="ECO:0000256" key="4">
    <source>
        <dbReference type="ARBA" id="ARBA00016460"/>
    </source>
</evidence>
<evidence type="ECO:0000256" key="10">
    <source>
        <dbReference type="ARBA" id="ARBA00048475"/>
    </source>
</evidence>
<keyword evidence="14" id="KW-1185">Reference proteome</keyword>
<dbReference type="EMBL" id="SODD01000036">
    <property type="protein sequence ID" value="TDW14632.1"/>
    <property type="molecule type" value="Genomic_DNA"/>
</dbReference>
<evidence type="ECO:0000256" key="6">
    <source>
        <dbReference type="ARBA" id="ARBA00022741"/>
    </source>
</evidence>
<organism evidence="13 14">
    <name type="scientific">Breznakia blatticola</name>
    <dbReference type="NCBI Taxonomy" id="1754012"/>
    <lineage>
        <taxon>Bacteria</taxon>
        <taxon>Bacillati</taxon>
        <taxon>Bacillota</taxon>
        <taxon>Erysipelotrichia</taxon>
        <taxon>Erysipelotrichales</taxon>
        <taxon>Erysipelotrichaceae</taxon>
        <taxon>Breznakia</taxon>
    </lineage>
</organism>
<keyword evidence="6 11" id="KW-0547">Nucleotide-binding</keyword>
<keyword evidence="7 11" id="KW-0658">Purine biosynthesis</keyword>
<evidence type="ECO:0000256" key="2">
    <source>
        <dbReference type="ARBA" id="ARBA00010190"/>
    </source>
</evidence>
<evidence type="ECO:0000256" key="9">
    <source>
        <dbReference type="ARBA" id="ARBA00030409"/>
    </source>
</evidence>
<dbReference type="FunFam" id="3.30.470.20:FF:000006">
    <property type="entry name" value="Phosphoribosylaminoimidazole-succinocarboxamide synthase"/>
    <property type="match status" value="1"/>
</dbReference>
<evidence type="ECO:0000256" key="1">
    <source>
        <dbReference type="ARBA" id="ARBA00004672"/>
    </source>
</evidence>
<dbReference type="UniPathway" id="UPA00074">
    <property type="reaction ID" value="UER00131"/>
</dbReference>
<accession>A0A4R7ZBU5</accession>